<feature type="transmembrane region" description="Helical" evidence="1">
    <location>
        <begin position="125"/>
        <end position="146"/>
    </location>
</feature>
<organism evidence="2 3">
    <name type="scientific">Pseudomonas graminis</name>
    <dbReference type="NCBI Taxonomy" id="158627"/>
    <lineage>
        <taxon>Bacteria</taxon>
        <taxon>Pseudomonadati</taxon>
        <taxon>Pseudomonadota</taxon>
        <taxon>Gammaproteobacteria</taxon>
        <taxon>Pseudomonadales</taxon>
        <taxon>Pseudomonadaceae</taxon>
        <taxon>Pseudomonas</taxon>
    </lineage>
</organism>
<dbReference type="RefSeq" id="WP_065986352.1">
    <property type="nucleotide sequence ID" value="NZ_MDEN01000049.1"/>
</dbReference>
<evidence type="ECO:0000313" key="3">
    <source>
        <dbReference type="Proteomes" id="UP000095143"/>
    </source>
</evidence>
<accession>A0A1C2EEN3</accession>
<keyword evidence="1" id="KW-0812">Transmembrane</keyword>
<comment type="caution">
    <text evidence="2">The sequence shown here is derived from an EMBL/GenBank/DDBJ whole genome shotgun (WGS) entry which is preliminary data.</text>
</comment>
<reference evidence="2 3" key="1">
    <citation type="submission" date="2016-08" db="EMBL/GenBank/DDBJ databases">
        <title>Whole genome sequence of Pseudomonas graminis strain UASWS1507, a potential biological control agent for agriculture.</title>
        <authorList>
            <person name="Crovadore J."/>
            <person name="Calmin G."/>
            <person name="Chablais R."/>
            <person name="Cochard B."/>
            <person name="Lefort F."/>
        </authorList>
    </citation>
    <scope>NUCLEOTIDE SEQUENCE [LARGE SCALE GENOMIC DNA]</scope>
    <source>
        <strain evidence="2 3">UASWS1507</strain>
    </source>
</reference>
<sequence length="162" mass="18073">MSDVSVFSGKIEVIGPSQNKPDGSEYTYLRIAQRDGTTKLVKKVGVGQLIESYMKPGIEGDFYFVRLGRFGFILFAIKKADGQKIYEENGFSTWISKMRWSAFVLALLFIPLSFVGLLMGGYLGVIVPIAFIWLIWKLSVAFPGVLKESFLKGQLNQLGFAN</sequence>
<evidence type="ECO:0000313" key="2">
    <source>
        <dbReference type="EMBL" id="OCX25492.1"/>
    </source>
</evidence>
<keyword evidence="1" id="KW-0472">Membrane</keyword>
<dbReference type="EMBL" id="MDEN01000049">
    <property type="protein sequence ID" value="OCX25492.1"/>
    <property type="molecule type" value="Genomic_DNA"/>
</dbReference>
<dbReference type="Proteomes" id="UP000095143">
    <property type="component" value="Unassembled WGS sequence"/>
</dbReference>
<dbReference type="AlphaFoldDB" id="A0A1C2EEN3"/>
<keyword evidence="1" id="KW-1133">Transmembrane helix</keyword>
<dbReference type="OrthoDB" id="9916997at2"/>
<name>A0A1C2EEN3_9PSED</name>
<gene>
    <name evidence="2" type="ORF">BBI10_02030</name>
</gene>
<evidence type="ECO:0000256" key="1">
    <source>
        <dbReference type="SAM" id="Phobius"/>
    </source>
</evidence>
<proteinExistence type="predicted"/>
<protein>
    <submittedName>
        <fullName evidence="2">Uncharacterized protein</fullName>
    </submittedName>
</protein>